<evidence type="ECO:0000256" key="1">
    <source>
        <dbReference type="ARBA" id="ARBA00001946"/>
    </source>
</evidence>
<organism evidence="7 8">
    <name type="scientific">Zymomonas mobilis subsp. mobilis (strain ATCC 10988 / DSM 424 / LMG 404 / NCIMB 8938 / NRRL B-806 / ZM1)</name>
    <dbReference type="NCBI Taxonomy" id="555217"/>
    <lineage>
        <taxon>Bacteria</taxon>
        <taxon>Pseudomonadati</taxon>
        <taxon>Pseudomonadota</taxon>
        <taxon>Alphaproteobacteria</taxon>
        <taxon>Sphingomonadales</taxon>
        <taxon>Zymomonadaceae</taxon>
        <taxon>Zymomonas</taxon>
    </lineage>
</organism>
<dbReference type="RefSeq" id="WP_014501161.1">
    <property type="nucleotide sequence ID" value="NC_017262.1"/>
</dbReference>
<dbReference type="Gene3D" id="3.30.540.10">
    <property type="entry name" value="Fructose-1,6-Bisphosphatase, subunit A, domain 1"/>
    <property type="match status" value="1"/>
</dbReference>
<evidence type="ECO:0000256" key="3">
    <source>
        <dbReference type="ARBA" id="ARBA00022723"/>
    </source>
</evidence>
<dbReference type="PANTHER" id="PTHR43200">
    <property type="entry name" value="PHOSPHATASE"/>
    <property type="match status" value="1"/>
</dbReference>
<feature type="binding site" evidence="6">
    <location>
        <position position="88"/>
    </location>
    <ligand>
        <name>Mg(2+)</name>
        <dbReference type="ChEBI" id="CHEBI:18420"/>
        <label>1</label>
        <note>catalytic</note>
    </ligand>
</feature>
<evidence type="ECO:0000256" key="5">
    <source>
        <dbReference type="ARBA" id="ARBA00022842"/>
    </source>
</evidence>
<feature type="binding site" evidence="6">
    <location>
        <position position="210"/>
    </location>
    <ligand>
        <name>Mg(2+)</name>
        <dbReference type="ChEBI" id="CHEBI:18420"/>
        <label>1</label>
        <note>catalytic</note>
    </ligand>
</feature>
<dbReference type="InterPro" id="IPR000760">
    <property type="entry name" value="Inositol_monophosphatase-like"/>
</dbReference>
<protein>
    <submittedName>
        <fullName evidence="7">Inositol monophosphatase</fullName>
    </submittedName>
</protein>
<name>A0A0H3G3M5_ZYMMA</name>
<comment type="similarity">
    <text evidence="2">Belongs to the inositol monophosphatase superfamily.</text>
</comment>
<dbReference type="Gene3D" id="3.40.190.80">
    <property type="match status" value="1"/>
</dbReference>
<keyword evidence="4" id="KW-0378">Hydrolase</keyword>
<dbReference type="OrthoDB" id="9785695at2"/>
<dbReference type="InterPro" id="IPR051090">
    <property type="entry name" value="Inositol_monoP_superfamily"/>
</dbReference>
<dbReference type="KEGG" id="zmm:Zmob_1605"/>
<gene>
    <name evidence="7" type="ordered locus">Zmob_1605</name>
</gene>
<keyword evidence="5 6" id="KW-0460">Magnesium</keyword>
<accession>A0A0H3G3M5</accession>
<feature type="binding site" evidence="6">
    <location>
        <position position="89"/>
    </location>
    <ligand>
        <name>Mg(2+)</name>
        <dbReference type="ChEBI" id="CHEBI:18420"/>
        <label>1</label>
        <note>catalytic</note>
    </ligand>
</feature>
<dbReference type="GO" id="GO:0016791">
    <property type="term" value="F:phosphatase activity"/>
    <property type="evidence" value="ECO:0007669"/>
    <property type="project" value="UniProtKB-ARBA"/>
</dbReference>
<feature type="binding site" evidence="6">
    <location>
        <position position="70"/>
    </location>
    <ligand>
        <name>Mg(2+)</name>
        <dbReference type="ChEBI" id="CHEBI:18420"/>
        <label>1</label>
        <note>catalytic</note>
    </ligand>
</feature>
<dbReference type="AlphaFoldDB" id="A0A0H3G3M5"/>
<dbReference type="Proteomes" id="UP000001494">
    <property type="component" value="Chromosome"/>
</dbReference>
<dbReference type="HOGENOM" id="CLU_044118_4_1_5"/>
<feature type="binding site" evidence="6">
    <location>
        <position position="86"/>
    </location>
    <ligand>
        <name>Mg(2+)</name>
        <dbReference type="ChEBI" id="CHEBI:18420"/>
        <label>1</label>
        <note>catalytic</note>
    </ligand>
</feature>
<evidence type="ECO:0000256" key="2">
    <source>
        <dbReference type="ARBA" id="ARBA00009759"/>
    </source>
</evidence>
<dbReference type="EMBL" id="CP002850">
    <property type="protein sequence ID" value="AEH63419.1"/>
    <property type="molecule type" value="Genomic_DNA"/>
</dbReference>
<evidence type="ECO:0000313" key="7">
    <source>
        <dbReference type="EMBL" id="AEH63419.1"/>
    </source>
</evidence>
<dbReference type="GO" id="GO:0046872">
    <property type="term" value="F:metal ion binding"/>
    <property type="evidence" value="ECO:0007669"/>
    <property type="project" value="UniProtKB-KW"/>
</dbReference>
<dbReference type="PRINTS" id="PR00377">
    <property type="entry name" value="IMPHPHTASES"/>
</dbReference>
<dbReference type="GO" id="GO:0000105">
    <property type="term" value="P:L-histidine biosynthetic process"/>
    <property type="evidence" value="ECO:0007669"/>
    <property type="project" value="TreeGrafter"/>
</dbReference>
<dbReference type="eggNOG" id="COG0483">
    <property type="taxonomic scope" value="Bacteria"/>
</dbReference>
<proteinExistence type="inferred from homology"/>
<sequence length="259" mass="28711">MSRSAYEDDIRLAHRLADVAADIIRPFFRAPLTIDLKADHSPVTKADRGAEQAMRAILEKERPEDGIFGEEMGVSRPDARRLWVLDPIDGTRAFIGGRASFGTLIALVEDGRPVLGIINQPIHQERWVGVKDLPTRFNGEVIHTRSCPALDHALLATTSPWLFEKEGEVHFDKIRLKCRDTLLGGDCYNYGLLSLGHCDLVVEQGLKFYDFAALVPIVEGAGGIMRDWQNRPLNKNSVGEVIAAGDHHLIEPALSAMEL</sequence>
<reference evidence="7 8" key="1">
    <citation type="journal article" date="2011" name="J. Bacteriol.">
        <title>Genome sequence of the ethanol-producing Zymomonas mobilis subsp. mobilis lectotype strain ATCC 10988.</title>
        <authorList>
            <person name="Pappas K.M."/>
            <person name="Kouvelis V.N."/>
            <person name="Saunders E."/>
            <person name="Brettin T.S."/>
            <person name="Bruce D."/>
            <person name="Detter C."/>
            <person name="Balakireva M."/>
            <person name="Han C.S."/>
            <person name="Savvakis G."/>
            <person name="Kyrpides N.C."/>
            <person name="Typas M.A."/>
        </authorList>
    </citation>
    <scope>NUCLEOTIDE SEQUENCE [LARGE SCALE GENOMIC DNA]</scope>
    <source>
        <strain evidence="8">ATCC 10988 / DSM 424 / CCUG 17860 / LMG 404 / NCIMB 8938 / NRRL B-806 / ZM1</strain>
    </source>
</reference>
<evidence type="ECO:0000313" key="8">
    <source>
        <dbReference type="Proteomes" id="UP000001494"/>
    </source>
</evidence>
<comment type="cofactor">
    <cofactor evidence="1 6">
        <name>Mg(2+)</name>
        <dbReference type="ChEBI" id="CHEBI:18420"/>
    </cofactor>
</comment>
<evidence type="ECO:0000256" key="6">
    <source>
        <dbReference type="PIRSR" id="PIRSR600760-2"/>
    </source>
</evidence>
<dbReference type="SUPFAM" id="SSF56655">
    <property type="entry name" value="Carbohydrate phosphatase"/>
    <property type="match status" value="1"/>
</dbReference>
<dbReference type="PANTHER" id="PTHR43200:SF6">
    <property type="entry name" value="3'(2'),5'-BISPHOSPHATE NUCLEOTIDASE"/>
    <property type="match status" value="1"/>
</dbReference>
<evidence type="ECO:0000256" key="4">
    <source>
        <dbReference type="ARBA" id="ARBA00022801"/>
    </source>
</evidence>
<dbReference type="CDD" id="cd01641">
    <property type="entry name" value="Bacterial_IMPase_like_1"/>
    <property type="match status" value="1"/>
</dbReference>
<dbReference type="Pfam" id="PF00459">
    <property type="entry name" value="Inositol_P"/>
    <property type="match status" value="1"/>
</dbReference>
<keyword evidence="3 6" id="KW-0479">Metal-binding</keyword>